<accession>A0ACB9RQN2</accession>
<evidence type="ECO:0000313" key="1">
    <source>
        <dbReference type="EMBL" id="KAI4381144.1"/>
    </source>
</evidence>
<evidence type="ECO:0000313" key="2">
    <source>
        <dbReference type="Proteomes" id="UP001057402"/>
    </source>
</evidence>
<dbReference type="EMBL" id="CM042882">
    <property type="protein sequence ID" value="KAI4381144.1"/>
    <property type="molecule type" value="Genomic_DNA"/>
</dbReference>
<gene>
    <name evidence="1" type="ORF">MLD38_007252</name>
</gene>
<organism evidence="1 2">
    <name type="scientific">Melastoma candidum</name>
    <dbReference type="NCBI Taxonomy" id="119954"/>
    <lineage>
        <taxon>Eukaryota</taxon>
        <taxon>Viridiplantae</taxon>
        <taxon>Streptophyta</taxon>
        <taxon>Embryophyta</taxon>
        <taxon>Tracheophyta</taxon>
        <taxon>Spermatophyta</taxon>
        <taxon>Magnoliopsida</taxon>
        <taxon>eudicotyledons</taxon>
        <taxon>Gunneridae</taxon>
        <taxon>Pentapetalae</taxon>
        <taxon>rosids</taxon>
        <taxon>malvids</taxon>
        <taxon>Myrtales</taxon>
        <taxon>Melastomataceae</taxon>
        <taxon>Melastomatoideae</taxon>
        <taxon>Melastomateae</taxon>
        <taxon>Melastoma</taxon>
    </lineage>
</organism>
<comment type="caution">
    <text evidence="1">The sequence shown here is derived from an EMBL/GenBank/DDBJ whole genome shotgun (WGS) entry which is preliminary data.</text>
</comment>
<dbReference type="Proteomes" id="UP001057402">
    <property type="component" value="Chromosome 3"/>
</dbReference>
<keyword evidence="2" id="KW-1185">Reference proteome</keyword>
<sequence length="347" mass="37494">MDLLASYASSDDDDDDRRQPQTVLPDPTSLFSSLPQPKSKSSSSSLFSSLPRPKGSSGDEVGPPSSSSRLFSTLPKPSSSSSVTPKRIVHLTPPLPPPNSLDDDDDDEDKVRKRRSDSQTTFQPPSVRSFLSSIPLPRHSSSLGAGSSSSGSARRSIIETQAEDATQSPPVPNPPPVQVESLPDAYSSYHFTGVPSYLDGAAASQETYPVAYDEAGVMGWNGVDAGVASDGVYHQDSGGSYWGIPEGAAIGGVRKRGRKEANVEIVEVKQDELMKNRPREDQMKLTGIAFGPAHQPTSTKGKPSKLHKRKHQIGSLFFDMKQKETELQERRARGLLTKSQTQGKYGW</sequence>
<protein>
    <submittedName>
        <fullName evidence="1">Uncharacterized protein</fullName>
    </submittedName>
</protein>
<proteinExistence type="predicted"/>
<name>A0ACB9RQN2_9MYRT</name>
<reference evidence="2" key="1">
    <citation type="journal article" date="2023" name="Front. Plant Sci.">
        <title>Chromosomal-level genome assembly of Melastoma candidum provides insights into trichome evolution.</title>
        <authorList>
            <person name="Zhong Y."/>
            <person name="Wu W."/>
            <person name="Sun C."/>
            <person name="Zou P."/>
            <person name="Liu Y."/>
            <person name="Dai S."/>
            <person name="Zhou R."/>
        </authorList>
    </citation>
    <scope>NUCLEOTIDE SEQUENCE [LARGE SCALE GENOMIC DNA]</scope>
</reference>